<keyword evidence="3" id="KW-1185">Reference proteome</keyword>
<name>A0A9W8UQ85_AKAMU</name>
<gene>
    <name evidence="2" type="ORF">LMH87_008906</name>
</gene>
<evidence type="ECO:0000313" key="2">
    <source>
        <dbReference type="EMBL" id="KAJ4158377.1"/>
    </source>
</evidence>
<dbReference type="Proteomes" id="UP001144673">
    <property type="component" value="Unassembled WGS sequence"/>
</dbReference>
<dbReference type="EMBL" id="JAJHUN010000006">
    <property type="protein sequence ID" value="KAJ4158377.1"/>
    <property type="molecule type" value="Genomic_DNA"/>
</dbReference>
<dbReference type="AlphaFoldDB" id="A0A9W8UQ85"/>
<feature type="region of interest" description="Disordered" evidence="1">
    <location>
        <begin position="31"/>
        <end position="69"/>
    </location>
</feature>
<accession>A0A9W8UQ85</accession>
<proteinExistence type="predicted"/>
<organism evidence="2 3">
    <name type="scientific">Akanthomyces muscarius</name>
    <name type="common">Entomopathogenic fungus</name>
    <name type="synonym">Lecanicillium muscarium</name>
    <dbReference type="NCBI Taxonomy" id="2231603"/>
    <lineage>
        <taxon>Eukaryota</taxon>
        <taxon>Fungi</taxon>
        <taxon>Dikarya</taxon>
        <taxon>Ascomycota</taxon>
        <taxon>Pezizomycotina</taxon>
        <taxon>Sordariomycetes</taxon>
        <taxon>Hypocreomycetidae</taxon>
        <taxon>Hypocreales</taxon>
        <taxon>Cordycipitaceae</taxon>
        <taxon>Akanthomyces</taxon>
    </lineage>
</organism>
<sequence>MKETRARTPSRYLLHPPPRWASRFRGIAVSDFGSVKEREDKGERPELGLRKSDVTRAAEEAKRRKKSAS</sequence>
<protein>
    <submittedName>
        <fullName evidence="2">Uncharacterized protein</fullName>
    </submittedName>
</protein>
<feature type="compositionally biased region" description="Basic and acidic residues" evidence="1">
    <location>
        <begin position="34"/>
        <end position="62"/>
    </location>
</feature>
<dbReference type="RefSeq" id="XP_056056744.1">
    <property type="nucleotide sequence ID" value="XM_056202153.1"/>
</dbReference>
<dbReference type="KEGG" id="amus:LMH87_008906"/>
<evidence type="ECO:0000313" key="3">
    <source>
        <dbReference type="Proteomes" id="UP001144673"/>
    </source>
</evidence>
<comment type="caution">
    <text evidence="2">The sequence shown here is derived from an EMBL/GenBank/DDBJ whole genome shotgun (WGS) entry which is preliminary data.</text>
</comment>
<reference evidence="2" key="1">
    <citation type="journal article" date="2023" name="Access Microbiol">
        <title>De-novo genome assembly for Akanthomyces muscarius, a biocontrol agent of insect agricultural pests.</title>
        <authorList>
            <person name="Erdos Z."/>
            <person name="Studholme D.J."/>
            <person name="Raymond B."/>
            <person name="Sharma M."/>
        </authorList>
    </citation>
    <scope>NUCLEOTIDE SEQUENCE</scope>
    <source>
        <strain evidence="2">Ve6</strain>
    </source>
</reference>
<dbReference type="GeneID" id="80896065"/>
<evidence type="ECO:0000256" key="1">
    <source>
        <dbReference type="SAM" id="MobiDB-lite"/>
    </source>
</evidence>